<dbReference type="InterPro" id="IPR036465">
    <property type="entry name" value="vWFA_dom_sf"/>
</dbReference>
<dbReference type="Pfam" id="PF00092">
    <property type="entry name" value="VWA"/>
    <property type="match status" value="1"/>
</dbReference>
<comment type="caution">
    <text evidence="3">The sequence shown here is derived from an EMBL/GenBank/DDBJ whole genome shotgun (WGS) entry which is preliminary data.</text>
</comment>
<gene>
    <name evidence="3" type="ORF">GCM10009067_41510</name>
</gene>
<proteinExistence type="predicted"/>
<reference evidence="3" key="1">
    <citation type="journal article" date="2014" name="Int. J. Syst. Evol. Microbiol.">
        <title>Complete genome sequence of Corynebacterium casei LMG S-19264T (=DSM 44701T), isolated from a smear-ripened cheese.</title>
        <authorList>
            <consortium name="US DOE Joint Genome Institute (JGI-PGF)"/>
            <person name="Walter F."/>
            <person name="Albersmeier A."/>
            <person name="Kalinowski J."/>
            <person name="Ruckert C."/>
        </authorList>
    </citation>
    <scope>NUCLEOTIDE SEQUENCE</scope>
    <source>
        <strain evidence="3">JCM 19018</strain>
    </source>
</reference>
<dbReference type="Proteomes" id="UP000614221">
    <property type="component" value="Unassembled WGS sequence"/>
</dbReference>
<evidence type="ECO:0000313" key="4">
    <source>
        <dbReference type="Proteomes" id="UP000614221"/>
    </source>
</evidence>
<dbReference type="EMBL" id="BMPD01000013">
    <property type="protein sequence ID" value="GGK85077.1"/>
    <property type="molecule type" value="Genomic_DNA"/>
</dbReference>
<evidence type="ECO:0000313" key="3">
    <source>
        <dbReference type="EMBL" id="GGK85077.1"/>
    </source>
</evidence>
<dbReference type="PANTHER" id="PTHR22588">
    <property type="entry name" value="VWFA DOMAIN-CONTAINING PROTEIN"/>
    <property type="match status" value="1"/>
</dbReference>
<accession>A0A830EQJ0</accession>
<dbReference type="RefSeq" id="WP_188980981.1">
    <property type="nucleotide sequence ID" value="NZ_BMPD01000013.1"/>
</dbReference>
<dbReference type="InterPro" id="IPR002035">
    <property type="entry name" value="VWF_A"/>
</dbReference>
<dbReference type="PANTHER" id="PTHR22588:SF3">
    <property type="entry name" value="VWFA DOMAIN-CONTAINING PROTEIN"/>
    <property type="match status" value="1"/>
</dbReference>
<reference evidence="3" key="2">
    <citation type="submission" date="2020-09" db="EMBL/GenBank/DDBJ databases">
        <authorList>
            <person name="Sun Q."/>
            <person name="Ohkuma M."/>
        </authorList>
    </citation>
    <scope>NUCLEOTIDE SEQUENCE</scope>
    <source>
        <strain evidence="3">JCM 19018</strain>
    </source>
</reference>
<feature type="region of interest" description="Disordered" evidence="1">
    <location>
        <begin position="661"/>
        <end position="680"/>
    </location>
</feature>
<dbReference type="OrthoDB" id="386950at2157"/>
<dbReference type="CDD" id="cd00198">
    <property type="entry name" value="vWFA"/>
    <property type="match status" value="1"/>
</dbReference>
<protein>
    <recommendedName>
        <fullName evidence="2">VWFA domain-containing protein</fullName>
    </recommendedName>
</protein>
<feature type="region of interest" description="Disordered" evidence="1">
    <location>
        <begin position="259"/>
        <end position="282"/>
    </location>
</feature>
<evidence type="ECO:0000256" key="1">
    <source>
        <dbReference type="SAM" id="MobiDB-lite"/>
    </source>
</evidence>
<dbReference type="InterPro" id="IPR052229">
    <property type="entry name" value="Collagen-VI/PIF"/>
</dbReference>
<organism evidence="3 4">
    <name type="scientific">Haloarcula sebkhae</name>
    <dbReference type="NCBI Taxonomy" id="932660"/>
    <lineage>
        <taxon>Archaea</taxon>
        <taxon>Methanobacteriati</taxon>
        <taxon>Methanobacteriota</taxon>
        <taxon>Stenosarchaea group</taxon>
        <taxon>Halobacteria</taxon>
        <taxon>Halobacteriales</taxon>
        <taxon>Haloarculaceae</taxon>
        <taxon>Haloarcula</taxon>
    </lineage>
</organism>
<dbReference type="SMART" id="SM00327">
    <property type="entry name" value="VWA"/>
    <property type="match status" value="1"/>
</dbReference>
<feature type="compositionally biased region" description="Acidic residues" evidence="1">
    <location>
        <begin position="661"/>
        <end position="674"/>
    </location>
</feature>
<feature type="domain" description="VWFA" evidence="2">
    <location>
        <begin position="65"/>
        <end position="231"/>
    </location>
</feature>
<feature type="region of interest" description="Disordered" evidence="1">
    <location>
        <begin position="305"/>
        <end position="344"/>
    </location>
</feature>
<dbReference type="SUPFAM" id="SSF53300">
    <property type="entry name" value="vWA-like"/>
    <property type="match status" value="1"/>
</dbReference>
<evidence type="ECO:0000259" key="2">
    <source>
        <dbReference type="PROSITE" id="PS50234"/>
    </source>
</evidence>
<dbReference type="AlphaFoldDB" id="A0A830EQJ0"/>
<dbReference type="PROSITE" id="PS50234">
    <property type="entry name" value="VWFA"/>
    <property type="match status" value="1"/>
</dbReference>
<name>A0A830EQJ0_9EURY</name>
<sequence length="952" mass="103083">MFTYDPEAGIFVPLNSTVDAANNTVTAETSHFSTFAVFDINNWAATYNATEPVRQTDDDGVQPVDVVMLLDASGSMKGEDPDRLAKDAAQRFTGSLLETDRAAVIEFDNFGRVKQPLTSNHTAVNRSIRDVDYEGGNGGTDFASISAANEHFAEQSSPDRSKIIIFLTDGKSKYSDGVTEAKQAAEQNITIYPIGFGGATRDQLSAIANETGGEVNFVDDAEGLPTVFSRVANTTTEINDTDGDGLSDEMEREGFILGGPDGEVIHTDPTSNDTDGDGLSDSREVGQFKARSFVHNGKEYEGSYFDYTADPTTPDTDGDGLDGGAEQAVGTDPRDTDTSDDGLNDLVDPAPTERTHPPGFNFTTSVNYIRSFGQPTTADDLEIVARTTGSAKSIKEIRVQQYVEVPVLGDSWNNKTYTQDDFSVGQDGEVSITPAFGDRGGIFTPSFVRVIVIDSNGNPVIIDHDVEHGNVDMSAVVRATQTTPVIYAGTGVTSGAGYIVTVTELSAASVGLAVSGAAATGATNYALIAETTGSAQRRYTKQTYDHTLPATKIEGKWDQSKTPAGMGTVVLPSGHVAYDSSGEYARGYGEAYIDETVGLTVAEIDHALTTDAQIIGEGDRHYVIGDNPSGDGKIALWVVSGTILTAHKVESVGETIEEEIGKEEEQIEPDETDERENRPGTWERYDLPQRLRVWVETISNMALRTYSYYNRYSEDDDIEDRCALNGQDIDMAVQSQTTGYYPGASAYTRYQGEYRETMRNVDVNYDCIHNRDRFVQTYADNPDDLTDGSAAENASVALVEKRDDLELRWPNGGFKEGDASEIGPDIIAYNTTSEEYVIIEAKTSGSTDAVGKSLLNTDAYDGDPQLSNEWIENSLDRLEKEGKIKSDTVDDVLLARDSGSLQKEIVFVRDSPQATGRTLTNPRSESTDITNESIAGVNSVTIIDLQAEEQNQ</sequence>
<dbReference type="Gene3D" id="3.40.50.410">
    <property type="entry name" value="von Willebrand factor, type A domain"/>
    <property type="match status" value="1"/>
</dbReference>